<evidence type="ECO:0000313" key="9">
    <source>
        <dbReference type="Proteomes" id="UP001589647"/>
    </source>
</evidence>
<dbReference type="InterPro" id="IPR039425">
    <property type="entry name" value="RNA_pol_sigma-70-like"/>
</dbReference>
<sequence length="176" mass="20318">MMADARGQEFANFAKEARPMLRRVAYRLSDDWHEADDLVQRTLLALHRRWDDLDRRDRAEAYARQIMRRLLISDRRSMRWSREVLSGAPPDAVSALDPYDLVGERIVLMDALARLGPRQRATIFFRFWEGRSAEDTARVMGNESSTVRSQTVRALTTLRAALARTGPTDRTDRTPT</sequence>
<dbReference type="InterPro" id="IPR013249">
    <property type="entry name" value="RNA_pol_sigma70_r4_t2"/>
</dbReference>
<dbReference type="Pfam" id="PF08281">
    <property type="entry name" value="Sigma70_r4_2"/>
    <property type="match status" value="1"/>
</dbReference>
<dbReference type="InterPro" id="IPR007627">
    <property type="entry name" value="RNA_pol_sigma70_r2"/>
</dbReference>
<feature type="domain" description="RNA polymerase sigma factor 70 region 4 type 2" evidence="7">
    <location>
        <begin position="108"/>
        <end position="158"/>
    </location>
</feature>
<gene>
    <name evidence="8" type="ORF">ACFFV7_26245</name>
</gene>
<keyword evidence="4" id="KW-0238">DNA-binding</keyword>
<evidence type="ECO:0000256" key="2">
    <source>
        <dbReference type="ARBA" id="ARBA00023015"/>
    </source>
</evidence>
<dbReference type="RefSeq" id="WP_308427314.1">
    <property type="nucleotide sequence ID" value="NZ_BMRC01000013.1"/>
</dbReference>
<evidence type="ECO:0000256" key="3">
    <source>
        <dbReference type="ARBA" id="ARBA00023082"/>
    </source>
</evidence>
<protein>
    <submittedName>
        <fullName evidence="8">Sigma-70 family RNA polymerase sigma factor</fullName>
    </submittedName>
</protein>
<accession>A0ABV5IJL2</accession>
<dbReference type="NCBIfam" id="TIGR02937">
    <property type="entry name" value="sigma70-ECF"/>
    <property type="match status" value="1"/>
</dbReference>
<dbReference type="SUPFAM" id="SSF88946">
    <property type="entry name" value="Sigma2 domain of RNA polymerase sigma factors"/>
    <property type="match status" value="1"/>
</dbReference>
<organism evidence="8 9">
    <name type="scientific">Nonomuraea spiralis</name>
    <dbReference type="NCBI Taxonomy" id="46182"/>
    <lineage>
        <taxon>Bacteria</taxon>
        <taxon>Bacillati</taxon>
        <taxon>Actinomycetota</taxon>
        <taxon>Actinomycetes</taxon>
        <taxon>Streptosporangiales</taxon>
        <taxon>Streptosporangiaceae</taxon>
        <taxon>Nonomuraea</taxon>
    </lineage>
</organism>
<evidence type="ECO:0000256" key="1">
    <source>
        <dbReference type="ARBA" id="ARBA00010641"/>
    </source>
</evidence>
<feature type="domain" description="RNA polymerase sigma-70 region 2" evidence="6">
    <location>
        <begin position="16"/>
        <end position="80"/>
    </location>
</feature>
<dbReference type="PANTHER" id="PTHR43133">
    <property type="entry name" value="RNA POLYMERASE ECF-TYPE SIGMA FACTO"/>
    <property type="match status" value="1"/>
</dbReference>
<dbReference type="SUPFAM" id="SSF88659">
    <property type="entry name" value="Sigma3 and sigma4 domains of RNA polymerase sigma factors"/>
    <property type="match status" value="1"/>
</dbReference>
<evidence type="ECO:0000259" key="6">
    <source>
        <dbReference type="Pfam" id="PF04542"/>
    </source>
</evidence>
<dbReference type="InterPro" id="IPR013324">
    <property type="entry name" value="RNA_pol_sigma_r3/r4-like"/>
</dbReference>
<keyword evidence="3" id="KW-0731">Sigma factor</keyword>
<name>A0ABV5IJL2_9ACTN</name>
<evidence type="ECO:0000313" key="8">
    <source>
        <dbReference type="EMBL" id="MFB9204720.1"/>
    </source>
</evidence>
<evidence type="ECO:0000259" key="7">
    <source>
        <dbReference type="Pfam" id="PF08281"/>
    </source>
</evidence>
<dbReference type="InterPro" id="IPR014284">
    <property type="entry name" value="RNA_pol_sigma-70_dom"/>
</dbReference>
<keyword evidence="2" id="KW-0805">Transcription regulation</keyword>
<evidence type="ECO:0000256" key="5">
    <source>
        <dbReference type="ARBA" id="ARBA00023163"/>
    </source>
</evidence>
<dbReference type="InterPro" id="IPR036388">
    <property type="entry name" value="WH-like_DNA-bd_sf"/>
</dbReference>
<keyword evidence="5" id="KW-0804">Transcription</keyword>
<comment type="similarity">
    <text evidence="1">Belongs to the sigma-70 factor family. ECF subfamily.</text>
</comment>
<reference evidence="8 9" key="1">
    <citation type="submission" date="2024-09" db="EMBL/GenBank/DDBJ databases">
        <authorList>
            <person name="Sun Q."/>
            <person name="Mori K."/>
        </authorList>
    </citation>
    <scope>NUCLEOTIDE SEQUENCE [LARGE SCALE GENOMIC DNA]</scope>
    <source>
        <strain evidence="8 9">CCM 3426</strain>
    </source>
</reference>
<dbReference type="Gene3D" id="1.10.1740.10">
    <property type="match status" value="1"/>
</dbReference>
<dbReference type="EMBL" id="JBHMEI010000020">
    <property type="protein sequence ID" value="MFB9204720.1"/>
    <property type="molecule type" value="Genomic_DNA"/>
</dbReference>
<dbReference type="Gene3D" id="1.10.10.10">
    <property type="entry name" value="Winged helix-like DNA-binding domain superfamily/Winged helix DNA-binding domain"/>
    <property type="match status" value="1"/>
</dbReference>
<keyword evidence="9" id="KW-1185">Reference proteome</keyword>
<dbReference type="InterPro" id="IPR013325">
    <property type="entry name" value="RNA_pol_sigma_r2"/>
</dbReference>
<dbReference type="PANTHER" id="PTHR43133:SF50">
    <property type="entry name" value="ECF RNA POLYMERASE SIGMA FACTOR SIGM"/>
    <property type="match status" value="1"/>
</dbReference>
<dbReference type="Pfam" id="PF04542">
    <property type="entry name" value="Sigma70_r2"/>
    <property type="match status" value="1"/>
</dbReference>
<dbReference type="CDD" id="cd06171">
    <property type="entry name" value="Sigma70_r4"/>
    <property type="match status" value="1"/>
</dbReference>
<comment type="caution">
    <text evidence="8">The sequence shown here is derived from an EMBL/GenBank/DDBJ whole genome shotgun (WGS) entry which is preliminary data.</text>
</comment>
<evidence type="ECO:0000256" key="4">
    <source>
        <dbReference type="ARBA" id="ARBA00023125"/>
    </source>
</evidence>
<dbReference type="Proteomes" id="UP001589647">
    <property type="component" value="Unassembled WGS sequence"/>
</dbReference>
<proteinExistence type="inferred from homology"/>